<keyword evidence="4" id="KW-1185">Reference proteome</keyword>
<organism evidence="3 4">
    <name type="scientific">Qingshengfaniella alkalisoli</name>
    <dbReference type="NCBI Taxonomy" id="2599296"/>
    <lineage>
        <taxon>Bacteria</taxon>
        <taxon>Pseudomonadati</taxon>
        <taxon>Pseudomonadota</taxon>
        <taxon>Alphaproteobacteria</taxon>
        <taxon>Rhodobacterales</taxon>
        <taxon>Paracoccaceae</taxon>
        <taxon>Qingshengfaniella</taxon>
    </lineage>
</organism>
<keyword evidence="3" id="KW-0032">Aminotransferase</keyword>
<dbReference type="InterPro" id="IPR000192">
    <property type="entry name" value="Aminotrans_V_dom"/>
</dbReference>
<proteinExistence type="predicted"/>
<dbReference type="Proteomes" id="UP000318483">
    <property type="component" value="Plasmid unnamed4"/>
</dbReference>
<evidence type="ECO:0000259" key="2">
    <source>
        <dbReference type="Pfam" id="PF00266"/>
    </source>
</evidence>
<dbReference type="InterPro" id="IPR015421">
    <property type="entry name" value="PyrdxlP-dep_Trfase_major"/>
</dbReference>
<dbReference type="Gene3D" id="3.40.640.10">
    <property type="entry name" value="Type I PLP-dependent aspartate aminotransferase-like (Major domain)"/>
    <property type="match status" value="1"/>
</dbReference>
<accession>A0A5B8JB69</accession>
<dbReference type="GO" id="GO:0008483">
    <property type="term" value="F:transaminase activity"/>
    <property type="evidence" value="ECO:0007669"/>
    <property type="project" value="UniProtKB-KW"/>
</dbReference>
<sequence>MTQATRSRLLQDFRHSIIGGGLAGLQAGLIGDGTPVEGPFGIHPLLYADYVASGRALRQVEGFVAERLLPYYANSHTEASYCGATMTRTRQEARQIIADHVGADACHAVVFAGSGATAGINRLVHLTGAAQAVRDRARVVVLIGPYEHHSNILPWRECGAEVIEIDEAENGGPDLDHLRSVCAATHDAELRIGTFSAGSNVTGILTDTDAVTSILRENGIVSIWDYAGAGPYVSIDMRTGTAYEKDAVVFSPHKFIGGPAASGVLVVRRDIQGNLTPSVTGGGTVRFVSPYGHDYSTDLVAREEAGTPNVLGDLRAAMAVIVKEAIGQSYMDRRHAELRQRALDIWAANRSIELLGKTTKDQLPIFSFRVRNTRDGGFIHQQLFTRMLSDCYGIQARGGCACAGPYAHRLLGIGKAQSDRMRAEILAGHETEKPGWTRLNFSALLTDDKGDRIIAAVDELARNPFPMADQYRCDPATARFAPSPLAEAG</sequence>
<dbReference type="PANTHER" id="PTHR43686">
    <property type="entry name" value="SULFURTRANSFERASE-RELATED"/>
    <property type="match status" value="1"/>
</dbReference>
<keyword evidence="3" id="KW-0808">Transferase</keyword>
<protein>
    <submittedName>
        <fullName evidence="3">Aminotransferase class V-fold PLP-dependent enzyme</fullName>
    </submittedName>
</protein>
<dbReference type="InterPro" id="IPR015422">
    <property type="entry name" value="PyrdxlP-dep_Trfase_small"/>
</dbReference>
<dbReference type="PANTHER" id="PTHR43686:SF1">
    <property type="entry name" value="AMINOTRAN_5 DOMAIN-CONTAINING PROTEIN"/>
    <property type="match status" value="1"/>
</dbReference>
<keyword evidence="3" id="KW-0614">Plasmid</keyword>
<keyword evidence="1" id="KW-0663">Pyridoxal phosphate</keyword>
<reference evidence="3 4" key="1">
    <citation type="submission" date="2019-07" db="EMBL/GenBank/DDBJ databases">
        <title>Litoreibacter alkalisoli sp. nov., isolated from saline-alkaline soil.</title>
        <authorList>
            <person name="Wang S."/>
            <person name="Xu L."/>
            <person name="Xing Y.-T."/>
            <person name="Sun J.-Q."/>
        </authorList>
    </citation>
    <scope>NUCLEOTIDE SEQUENCE [LARGE SCALE GENOMIC DNA]</scope>
    <source>
        <strain evidence="3 4">LN3S51</strain>
        <plasmid evidence="3 4">unnamed4</plasmid>
    </source>
</reference>
<dbReference type="SUPFAM" id="SSF53383">
    <property type="entry name" value="PLP-dependent transferases"/>
    <property type="match status" value="1"/>
</dbReference>
<dbReference type="RefSeq" id="WP_146366941.1">
    <property type="nucleotide sequence ID" value="NZ_CP042265.1"/>
</dbReference>
<name>A0A5B8JB69_9RHOB</name>
<dbReference type="InterPro" id="IPR015424">
    <property type="entry name" value="PyrdxlP-dep_Trfase"/>
</dbReference>
<evidence type="ECO:0000313" key="3">
    <source>
        <dbReference type="EMBL" id="QDY71527.1"/>
    </source>
</evidence>
<dbReference type="OrthoDB" id="9804366at2"/>
<gene>
    <name evidence="3" type="ORF">FPZ52_17790</name>
</gene>
<geneLocation type="plasmid" evidence="3 4">
    <name>unnamed4</name>
</geneLocation>
<evidence type="ECO:0000313" key="4">
    <source>
        <dbReference type="Proteomes" id="UP000318483"/>
    </source>
</evidence>
<evidence type="ECO:0000256" key="1">
    <source>
        <dbReference type="ARBA" id="ARBA00022898"/>
    </source>
</evidence>
<dbReference type="EMBL" id="CP042265">
    <property type="protein sequence ID" value="QDY71527.1"/>
    <property type="molecule type" value="Genomic_DNA"/>
</dbReference>
<feature type="domain" description="Aminotransferase class V" evidence="2">
    <location>
        <begin position="47"/>
        <end position="410"/>
    </location>
</feature>
<dbReference type="Pfam" id="PF00266">
    <property type="entry name" value="Aminotran_5"/>
    <property type="match status" value="1"/>
</dbReference>
<dbReference type="AlphaFoldDB" id="A0A5B8JB69"/>
<dbReference type="Gene3D" id="3.90.1150.10">
    <property type="entry name" value="Aspartate Aminotransferase, domain 1"/>
    <property type="match status" value="1"/>
</dbReference>
<dbReference type="KEGG" id="lit:FPZ52_17790"/>